<accession>A0A4Z2IPB9</accession>
<proteinExistence type="predicted"/>
<organism evidence="1 2">
    <name type="scientific">Liparis tanakae</name>
    <name type="common">Tanaka's snailfish</name>
    <dbReference type="NCBI Taxonomy" id="230148"/>
    <lineage>
        <taxon>Eukaryota</taxon>
        <taxon>Metazoa</taxon>
        <taxon>Chordata</taxon>
        <taxon>Craniata</taxon>
        <taxon>Vertebrata</taxon>
        <taxon>Euteleostomi</taxon>
        <taxon>Actinopterygii</taxon>
        <taxon>Neopterygii</taxon>
        <taxon>Teleostei</taxon>
        <taxon>Neoteleostei</taxon>
        <taxon>Acanthomorphata</taxon>
        <taxon>Eupercaria</taxon>
        <taxon>Perciformes</taxon>
        <taxon>Cottioidei</taxon>
        <taxon>Cottales</taxon>
        <taxon>Liparidae</taxon>
        <taxon>Liparis</taxon>
    </lineage>
</organism>
<gene>
    <name evidence="1" type="ORF">EYF80_010741</name>
</gene>
<dbReference type="AlphaFoldDB" id="A0A4Z2IPB9"/>
<sequence>MRSSHASPSRPRLLQLLLFPLLLEREGRKLLLSSGCSSSKLRLDQLPRLSSPTLSCWDTDDSVASLPGRLKARSHKAEGVKKGC</sequence>
<reference evidence="1 2" key="1">
    <citation type="submission" date="2019-03" db="EMBL/GenBank/DDBJ databases">
        <title>First draft genome of Liparis tanakae, snailfish: a comprehensive survey of snailfish specific genes.</title>
        <authorList>
            <person name="Kim W."/>
            <person name="Song I."/>
            <person name="Jeong J.-H."/>
            <person name="Kim D."/>
            <person name="Kim S."/>
            <person name="Ryu S."/>
            <person name="Song J.Y."/>
            <person name="Lee S.K."/>
        </authorList>
    </citation>
    <scope>NUCLEOTIDE SEQUENCE [LARGE SCALE GENOMIC DNA]</scope>
    <source>
        <tissue evidence="1">Muscle</tissue>
    </source>
</reference>
<keyword evidence="2" id="KW-1185">Reference proteome</keyword>
<comment type="caution">
    <text evidence="1">The sequence shown here is derived from an EMBL/GenBank/DDBJ whole genome shotgun (WGS) entry which is preliminary data.</text>
</comment>
<dbReference type="EMBL" id="SRLO01000068">
    <property type="protein sequence ID" value="TNN79062.1"/>
    <property type="molecule type" value="Genomic_DNA"/>
</dbReference>
<protein>
    <submittedName>
        <fullName evidence="1">Uncharacterized protein</fullName>
    </submittedName>
</protein>
<name>A0A4Z2IPB9_9TELE</name>
<evidence type="ECO:0000313" key="1">
    <source>
        <dbReference type="EMBL" id="TNN79062.1"/>
    </source>
</evidence>
<dbReference type="Proteomes" id="UP000314294">
    <property type="component" value="Unassembled WGS sequence"/>
</dbReference>
<evidence type="ECO:0000313" key="2">
    <source>
        <dbReference type="Proteomes" id="UP000314294"/>
    </source>
</evidence>